<protein>
    <submittedName>
        <fullName evidence="2">Uncharacterized protein</fullName>
    </submittedName>
</protein>
<dbReference type="EMBL" id="JAGTXO010000021">
    <property type="protein sequence ID" value="KAG8462275.1"/>
    <property type="molecule type" value="Genomic_DNA"/>
</dbReference>
<gene>
    <name evidence="2" type="ORF">KFE25_012095</name>
</gene>
<organism evidence="2 3">
    <name type="scientific">Diacronema lutheri</name>
    <name type="common">Unicellular marine alga</name>
    <name type="synonym">Monochrysis lutheri</name>
    <dbReference type="NCBI Taxonomy" id="2081491"/>
    <lineage>
        <taxon>Eukaryota</taxon>
        <taxon>Haptista</taxon>
        <taxon>Haptophyta</taxon>
        <taxon>Pavlovophyceae</taxon>
        <taxon>Pavlovales</taxon>
        <taxon>Pavlovaceae</taxon>
        <taxon>Diacronema</taxon>
    </lineage>
</organism>
<name>A0A8J6CA54_DIALT</name>
<feature type="region of interest" description="Disordered" evidence="1">
    <location>
        <begin position="224"/>
        <end position="274"/>
    </location>
</feature>
<keyword evidence="3" id="KW-1185">Reference proteome</keyword>
<accession>A0A8J6CA54</accession>
<proteinExistence type="predicted"/>
<evidence type="ECO:0000256" key="1">
    <source>
        <dbReference type="SAM" id="MobiDB-lite"/>
    </source>
</evidence>
<feature type="compositionally biased region" description="Low complexity" evidence="1">
    <location>
        <begin position="260"/>
        <end position="271"/>
    </location>
</feature>
<feature type="compositionally biased region" description="Polar residues" evidence="1">
    <location>
        <begin position="468"/>
        <end position="481"/>
    </location>
</feature>
<evidence type="ECO:0000313" key="3">
    <source>
        <dbReference type="Proteomes" id="UP000751190"/>
    </source>
</evidence>
<comment type="caution">
    <text evidence="2">The sequence shown here is derived from an EMBL/GenBank/DDBJ whole genome shotgun (WGS) entry which is preliminary data.</text>
</comment>
<feature type="region of interest" description="Disordered" evidence="1">
    <location>
        <begin position="464"/>
        <end position="493"/>
    </location>
</feature>
<feature type="region of interest" description="Disordered" evidence="1">
    <location>
        <begin position="319"/>
        <end position="350"/>
    </location>
</feature>
<dbReference type="Proteomes" id="UP000751190">
    <property type="component" value="Unassembled WGS sequence"/>
</dbReference>
<dbReference type="OrthoDB" id="10668469at2759"/>
<reference evidence="2" key="1">
    <citation type="submission" date="2021-05" db="EMBL/GenBank/DDBJ databases">
        <title>The genome of the haptophyte Pavlova lutheri (Diacronema luteri, Pavlovales) - a model for lipid biosynthesis in eukaryotic algae.</title>
        <authorList>
            <person name="Hulatt C.J."/>
            <person name="Posewitz M.C."/>
        </authorList>
    </citation>
    <scope>NUCLEOTIDE SEQUENCE</scope>
    <source>
        <strain evidence="2">NIVA-4/92</strain>
    </source>
</reference>
<dbReference type="AlphaFoldDB" id="A0A8J6CA54"/>
<feature type="region of interest" description="Disordered" evidence="1">
    <location>
        <begin position="424"/>
        <end position="449"/>
    </location>
</feature>
<feature type="region of interest" description="Disordered" evidence="1">
    <location>
        <begin position="375"/>
        <end position="396"/>
    </location>
</feature>
<evidence type="ECO:0000313" key="2">
    <source>
        <dbReference type="EMBL" id="KAG8462275.1"/>
    </source>
</evidence>
<sequence length="493" mass="50752">MQPQALTAKIVYPVPANVTFSRYAAAASGPLERRLLARNATAEPQLVRVRAPRSSAFSLALGDGAELALDASGLTRVFEVAAGATLAFVVRLHPTRDTLATRAPVDDVLEVHTRKYAHTVPLLARAEGEVEPAALVGRVDTELALLGGPWALPGAHAAQAAPVEPVRRAPSLGAQLRARGHGHGGRLADFEAELTPVAGVSDAAELAFYAQLVSTDVRARATTGAERAHADAGTLAQPAPPAIGGRPGEGTGAPTPPEQRAPFAARPAAAPVGGGVSERVVEALPRHRVLATRHAPEGTASAPPPPADVRVVAMEARAMHGGGGWRSEDDADDHETDGVSPSADAERAPPAQLTAVHVSEDAELDFYKALLTSSGTTREGRPAAAGRTPGGDGGPRFLLNGVLLDARGRPVAAAPDERARVLQPRGDGAVGSTNVPSAASRADGTEPHTRVWGHAPTLAPHALRSRAGAQTSVAKPTTALSQREMDANWDAIG</sequence>